<dbReference type="AlphaFoldDB" id="A0A1B9F892"/>
<organism evidence="2 3">
    <name type="scientific">Dissulfuribacter thermophilus</name>
    <dbReference type="NCBI Taxonomy" id="1156395"/>
    <lineage>
        <taxon>Bacteria</taxon>
        <taxon>Pseudomonadati</taxon>
        <taxon>Thermodesulfobacteriota</taxon>
        <taxon>Dissulfuribacteria</taxon>
        <taxon>Dissulfuribacterales</taxon>
        <taxon>Dissulfuribacteraceae</taxon>
        <taxon>Dissulfuribacter</taxon>
    </lineage>
</organism>
<dbReference type="InterPro" id="IPR025668">
    <property type="entry name" value="Tnp_DDE_dom"/>
</dbReference>
<protein>
    <submittedName>
        <fullName evidence="2">Mobile element protein</fullName>
    </submittedName>
</protein>
<dbReference type="PANTHER" id="PTHR33408:SF2">
    <property type="entry name" value="TRANSPOSASE DDE DOMAIN-CONTAINING PROTEIN"/>
    <property type="match status" value="1"/>
</dbReference>
<keyword evidence="3" id="KW-1185">Reference proteome</keyword>
<dbReference type="Proteomes" id="UP000093080">
    <property type="component" value="Unassembled WGS sequence"/>
</dbReference>
<dbReference type="STRING" id="1156395.DBT_0453"/>
<proteinExistence type="predicted"/>
<dbReference type="EMBL" id="MAGO01000002">
    <property type="protein sequence ID" value="OCC15991.1"/>
    <property type="molecule type" value="Genomic_DNA"/>
</dbReference>
<name>A0A1B9F892_9BACT</name>
<reference evidence="2 3" key="1">
    <citation type="submission" date="2016-06" db="EMBL/GenBank/DDBJ databases">
        <title>Respiratory ammonification of nitrate coupled to the oxidation of elemental sulfur in deep-sea autotrophic thermophilic bacteria.</title>
        <authorList>
            <person name="Slobodkina G.B."/>
            <person name="Mardanov A.V."/>
            <person name="Ravin N.V."/>
            <person name="Frolova A.A."/>
            <person name="Viryasiv M.B."/>
            <person name="Chernyh N.A."/>
            <person name="Bonch-Osmolovskaya E.A."/>
            <person name="Slobodkin A.I."/>
        </authorList>
    </citation>
    <scope>NUCLEOTIDE SEQUENCE [LARGE SCALE GENOMIC DNA]</scope>
    <source>
        <strain evidence="2 3">S69</strain>
    </source>
</reference>
<comment type="caution">
    <text evidence="2">The sequence shown here is derived from an EMBL/GenBank/DDBJ whole genome shotgun (WGS) entry which is preliminary data.</text>
</comment>
<dbReference type="Pfam" id="PF13751">
    <property type="entry name" value="DDE_Tnp_1_6"/>
    <property type="match status" value="1"/>
</dbReference>
<evidence type="ECO:0000313" key="2">
    <source>
        <dbReference type="EMBL" id="OCC15991.1"/>
    </source>
</evidence>
<feature type="domain" description="Transposase DDE" evidence="1">
    <location>
        <begin position="3"/>
        <end position="107"/>
    </location>
</feature>
<evidence type="ECO:0000313" key="3">
    <source>
        <dbReference type="Proteomes" id="UP000093080"/>
    </source>
</evidence>
<gene>
    <name evidence="2" type="ORF">DBT_0453</name>
</gene>
<evidence type="ECO:0000259" key="1">
    <source>
        <dbReference type="Pfam" id="PF13751"/>
    </source>
</evidence>
<dbReference type="PANTHER" id="PTHR33408">
    <property type="entry name" value="TRANSPOSASE"/>
    <property type="match status" value="1"/>
</dbReference>
<accession>A0A1B9F892</accession>
<sequence>MGKKTECRVCKLRERCLRYPDRTEARQVHFFYGKENSAGSTFIEKMKRKIDSSLGRLIYSRRIGTGELVFAHICSVLGLNRFTLRGKRKVNTQWLLYCIVHNIVKIHRFAPGFT</sequence>